<feature type="transmembrane region" description="Helical" evidence="1">
    <location>
        <begin position="99"/>
        <end position="118"/>
    </location>
</feature>
<keyword evidence="3" id="KW-1185">Reference proteome</keyword>
<evidence type="ECO:0000256" key="1">
    <source>
        <dbReference type="SAM" id="Phobius"/>
    </source>
</evidence>
<sequence>MPSQYSTYLRSSPFVCIVDTLSILVRLAWSIYTFLLTENNPLYDSLHHIVVDERFDYDVAEIKKARATSWIRWLCFILGPLPQAIRLGSFSGVPYTKLFGFGFLSSWLLVEFLILIATTTDRDTPPDWPSTVFEFLDVAAFFAVLGVTTAAELLILVITSEAVLFDASFHSPSTGQWILALLSFLFFWGTVFGTLYGGIIGPILLRIVNWGLSQSQLLGLSEVFLVAFRDGNEESLEADLCAVWCLLSFFPQFAVCLMLYGYPEFYDPAGTVNPGWTGVFG</sequence>
<keyword evidence="1" id="KW-1133">Transmembrane helix</keyword>
<reference evidence="2 3" key="1">
    <citation type="submission" date="2016-05" db="EMBL/GenBank/DDBJ databases">
        <title>A degradative enzymes factory behind the ericoid mycorrhizal symbiosis.</title>
        <authorList>
            <consortium name="DOE Joint Genome Institute"/>
            <person name="Martino E."/>
            <person name="Morin E."/>
            <person name="Grelet G."/>
            <person name="Kuo A."/>
            <person name="Kohler A."/>
            <person name="Daghino S."/>
            <person name="Barry K."/>
            <person name="Choi C."/>
            <person name="Cichocki N."/>
            <person name="Clum A."/>
            <person name="Copeland A."/>
            <person name="Hainaut M."/>
            <person name="Haridas S."/>
            <person name="Labutti K."/>
            <person name="Lindquist E."/>
            <person name="Lipzen A."/>
            <person name="Khouja H.-R."/>
            <person name="Murat C."/>
            <person name="Ohm R."/>
            <person name="Olson A."/>
            <person name="Spatafora J."/>
            <person name="Veneault-Fourrey C."/>
            <person name="Henrissat B."/>
            <person name="Grigoriev I."/>
            <person name="Martin F."/>
            <person name="Perotto S."/>
        </authorList>
    </citation>
    <scope>NUCLEOTIDE SEQUENCE [LARGE SCALE GENOMIC DNA]</scope>
    <source>
        <strain evidence="2 3">UAMH 7357</strain>
    </source>
</reference>
<organism evidence="2 3">
    <name type="scientific">Hyaloscypha hepaticicola</name>
    <dbReference type="NCBI Taxonomy" id="2082293"/>
    <lineage>
        <taxon>Eukaryota</taxon>
        <taxon>Fungi</taxon>
        <taxon>Dikarya</taxon>
        <taxon>Ascomycota</taxon>
        <taxon>Pezizomycotina</taxon>
        <taxon>Leotiomycetes</taxon>
        <taxon>Helotiales</taxon>
        <taxon>Hyaloscyphaceae</taxon>
        <taxon>Hyaloscypha</taxon>
    </lineage>
</organism>
<keyword evidence="1" id="KW-0812">Transmembrane</keyword>
<feature type="transmembrane region" description="Helical" evidence="1">
    <location>
        <begin position="138"/>
        <end position="165"/>
    </location>
</feature>
<feature type="transmembrane region" description="Helical" evidence="1">
    <location>
        <begin position="177"/>
        <end position="201"/>
    </location>
</feature>
<feature type="transmembrane region" description="Helical" evidence="1">
    <location>
        <begin position="240"/>
        <end position="262"/>
    </location>
</feature>
<protein>
    <submittedName>
        <fullName evidence="2">Uncharacterized protein</fullName>
    </submittedName>
</protein>
<accession>A0A2J6Q304</accession>
<evidence type="ECO:0000313" key="3">
    <source>
        <dbReference type="Proteomes" id="UP000235672"/>
    </source>
</evidence>
<proteinExistence type="predicted"/>
<keyword evidence="1" id="KW-0472">Membrane</keyword>
<evidence type="ECO:0000313" key="2">
    <source>
        <dbReference type="EMBL" id="PMD20616.1"/>
    </source>
</evidence>
<feature type="transmembrane region" description="Helical" evidence="1">
    <location>
        <begin position="207"/>
        <end position="228"/>
    </location>
</feature>
<dbReference type="AlphaFoldDB" id="A0A2J6Q304"/>
<dbReference type="OrthoDB" id="3479521at2759"/>
<dbReference type="EMBL" id="KZ613484">
    <property type="protein sequence ID" value="PMD20616.1"/>
    <property type="molecule type" value="Genomic_DNA"/>
</dbReference>
<gene>
    <name evidence="2" type="ORF">NA56DRAFT_646284</name>
</gene>
<dbReference type="Proteomes" id="UP000235672">
    <property type="component" value="Unassembled WGS sequence"/>
</dbReference>
<name>A0A2J6Q304_9HELO</name>